<dbReference type="InterPro" id="IPR050741">
    <property type="entry name" value="Acyl-CoA_dehydrogenase"/>
</dbReference>
<dbReference type="GO" id="GO:0033539">
    <property type="term" value="P:fatty acid beta-oxidation using acyl-CoA dehydrogenase"/>
    <property type="evidence" value="ECO:0007669"/>
    <property type="project" value="TreeGrafter"/>
</dbReference>
<dbReference type="PANTHER" id="PTHR48083">
    <property type="entry name" value="MEDIUM-CHAIN SPECIFIC ACYL-COA DEHYDROGENASE, MITOCHONDRIAL-RELATED"/>
    <property type="match status" value="1"/>
</dbReference>
<proteinExistence type="predicted"/>
<dbReference type="Proteomes" id="UP000236333">
    <property type="component" value="Unassembled WGS sequence"/>
</dbReference>
<keyword evidence="4" id="KW-0472">Membrane</keyword>
<dbReference type="GO" id="GO:0003995">
    <property type="term" value="F:acyl-CoA dehydrogenase activity"/>
    <property type="evidence" value="ECO:0007669"/>
    <property type="project" value="TreeGrafter"/>
</dbReference>
<dbReference type="Pfam" id="PF00441">
    <property type="entry name" value="Acyl-CoA_dh_1"/>
    <property type="match status" value="1"/>
</dbReference>
<accession>A0A2J7ZY17</accession>
<evidence type="ECO:0000313" key="7">
    <source>
        <dbReference type="Proteomes" id="UP000236333"/>
    </source>
</evidence>
<protein>
    <submittedName>
        <fullName evidence="6">Acyl-CoA dehydrogenase family member 10</fullName>
    </submittedName>
</protein>
<evidence type="ECO:0000256" key="1">
    <source>
        <dbReference type="ARBA" id="ARBA00022630"/>
    </source>
</evidence>
<dbReference type="OrthoDB" id="434771at2759"/>
<sequence length="182" mass="18530">MARASLMWDAAWHAAQKTQGRLGPGRLHHCMRLVGAGERAVELMAARGAERRVFGGPLSAQGAFRATLAKCRAQLGKGVSGAPPPPGKAEARGVRQHPLPQAPLRRRRRTGPLLQSLQLRLLLRAKRLAVIVAGAVRFGGAAVVRAAIAVAAAVAAGAAILSGRGSGALGGGGGGGDVNAVR</sequence>
<dbReference type="Gene3D" id="1.20.140.10">
    <property type="entry name" value="Butyryl-CoA Dehydrogenase, subunit A, domain 3"/>
    <property type="match status" value="1"/>
</dbReference>
<feature type="transmembrane region" description="Helical" evidence="4">
    <location>
        <begin position="128"/>
        <end position="161"/>
    </location>
</feature>
<comment type="caution">
    <text evidence="6">The sequence shown here is derived from an EMBL/GenBank/DDBJ whole genome shotgun (WGS) entry which is preliminary data.</text>
</comment>
<dbReference type="PANTHER" id="PTHR48083:SF13">
    <property type="entry name" value="ACYL-COA DEHYDROGENASE FAMILY MEMBER 11"/>
    <property type="match status" value="1"/>
</dbReference>
<dbReference type="InterPro" id="IPR036250">
    <property type="entry name" value="AcylCo_DH-like_C"/>
</dbReference>
<keyword evidence="2" id="KW-0560">Oxidoreductase</keyword>
<keyword evidence="7" id="KW-1185">Reference proteome</keyword>
<keyword evidence="1" id="KW-0285">Flavoprotein</keyword>
<dbReference type="GO" id="GO:0005737">
    <property type="term" value="C:cytoplasm"/>
    <property type="evidence" value="ECO:0007669"/>
    <property type="project" value="TreeGrafter"/>
</dbReference>
<evidence type="ECO:0000256" key="3">
    <source>
        <dbReference type="SAM" id="MobiDB-lite"/>
    </source>
</evidence>
<reference evidence="6 7" key="1">
    <citation type="journal article" date="2017" name="Mol. Biol. Evol.">
        <title>The 4-celled Tetrabaena socialis nuclear genome reveals the essential components for genetic control of cell number at the origin of multicellularity in the volvocine lineage.</title>
        <authorList>
            <person name="Featherston J."/>
            <person name="Arakaki Y."/>
            <person name="Hanschen E.R."/>
            <person name="Ferris P.J."/>
            <person name="Michod R.E."/>
            <person name="Olson B.J.S.C."/>
            <person name="Nozaki H."/>
            <person name="Durand P.M."/>
        </authorList>
    </citation>
    <scope>NUCLEOTIDE SEQUENCE [LARGE SCALE GENOMIC DNA]</scope>
    <source>
        <strain evidence="6 7">NIES-571</strain>
    </source>
</reference>
<evidence type="ECO:0000256" key="4">
    <source>
        <dbReference type="SAM" id="Phobius"/>
    </source>
</evidence>
<evidence type="ECO:0000313" key="6">
    <source>
        <dbReference type="EMBL" id="PNH05160.1"/>
    </source>
</evidence>
<feature type="region of interest" description="Disordered" evidence="3">
    <location>
        <begin position="77"/>
        <end position="108"/>
    </location>
</feature>
<dbReference type="EMBL" id="PGGS01000328">
    <property type="protein sequence ID" value="PNH05160.1"/>
    <property type="molecule type" value="Genomic_DNA"/>
</dbReference>
<dbReference type="AlphaFoldDB" id="A0A2J7ZY17"/>
<feature type="domain" description="Acyl-CoA dehydrogenase/oxidase C-terminal" evidence="5">
    <location>
        <begin position="19"/>
        <end position="75"/>
    </location>
</feature>
<name>A0A2J7ZY17_9CHLO</name>
<keyword evidence="4" id="KW-0812">Transmembrane</keyword>
<dbReference type="SUPFAM" id="SSF47203">
    <property type="entry name" value="Acyl-CoA dehydrogenase C-terminal domain-like"/>
    <property type="match status" value="1"/>
</dbReference>
<gene>
    <name evidence="6" type="ORF">TSOC_008595</name>
</gene>
<organism evidence="6 7">
    <name type="scientific">Tetrabaena socialis</name>
    <dbReference type="NCBI Taxonomy" id="47790"/>
    <lineage>
        <taxon>Eukaryota</taxon>
        <taxon>Viridiplantae</taxon>
        <taxon>Chlorophyta</taxon>
        <taxon>core chlorophytes</taxon>
        <taxon>Chlorophyceae</taxon>
        <taxon>CS clade</taxon>
        <taxon>Chlamydomonadales</taxon>
        <taxon>Tetrabaenaceae</taxon>
        <taxon>Tetrabaena</taxon>
    </lineage>
</organism>
<evidence type="ECO:0000259" key="5">
    <source>
        <dbReference type="Pfam" id="PF00441"/>
    </source>
</evidence>
<evidence type="ECO:0000256" key="2">
    <source>
        <dbReference type="ARBA" id="ARBA00023002"/>
    </source>
</evidence>
<dbReference type="InterPro" id="IPR009075">
    <property type="entry name" value="AcylCo_DH/oxidase_C"/>
</dbReference>
<keyword evidence="4" id="KW-1133">Transmembrane helix</keyword>